<sequence>MERSLSIEHLPVVERVEIAGGSPTVFLRPRHYRAVTSIAERLDAVLGLPVTLQVSEVADVLEWTRDVFGIDVVASASLVGLASWFARGKVALQRHFTAKEVGTVRMGPITAYGSRARSRELLE</sequence>
<accession>A0AAP3E145</accession>
<gene>
    <name evidence="2" type="ORF">OB955_12935</name>
    <name evidence="1" type="ORF">OB960_06435</name>
</gene>
<comment type="caution">
    <text evidence="1">The sequence shown here is derived from an EMBL/GenBank/DDBJ whole genome shotgun (WGS) entry which is preliminary data.</text>
</comment>
<reference evidence="1 3" key="1">
    <citation type="submission" date="2022-09" db="EMBL/GenBank/DDBJ databases">
        <title>Enrichment on poylsaccharides allowed isolation of novel metabolic and taxonomic groups of Haloarchaea.</title>
        <authorList>
            <person name="Sorokin D.Y."/>
            <person name="Elcheninov A.G."/>
            <person name="Khizhniak T.V."/>
            <person name="Kolganova T.V."/>
            <person name="Kublanov I.V."/>
        </authorList>
    </citation>
    <scope>NUCLEOTIDE SEQUENCE</scope>
    <source>
        <strain evidence="2 3">AArc-m2/3/4</strain>
        <strain evidence="1">AArc-xg1-1</strain>
    </source>
</reference>
<dbReference type="RefSeq" id="WP_338002874.1">
    <property type="nucleotide sequence ID" value="NZ_JAOPKA010000003.1"/>
</dbReference>
<keyword evidence="3" id="KW-1185">Reference proteome</keyword>
<dbReference type="AlphaFoldDB" id="A0AAP3E145"/>
<dbReference type="EMBL" id="JAOPKA010000003">
    <property type="protein sequence ID" value="MCU4741038.1"/>
    <property type="molecule type" value="Genomic_DNA"/>
</dbReference>
<dbReference type="Proteomes" id="UP001321018">
    <property type="component" value="Unassembled WGS sequence"/>
</dbReference>
<name>A0AAP3E145_9EURY</name>
<protein>
    <submittedName>
        <fullName evidence="1">Uncharacterized protein</fullName>
    </submittedName>
</protein>
<proteinExistence type="predicted"/>
<evidence type="ECO:0000313" key="1">
    <source>
        <dbReference type="EMBL" id="MCU4741038.1"/>
    </source>
</evidence>
<organism evidence="1 4">
    <name type="scientific">Natronoglomus mannanivorans</name>
    <dbReference type="NCBI Taxonomy" id="2979990"/>
    <lineage>
        <taxon>Archaea</taxon>
        <taxon>Methanobacteriati</taxon>
        <taxon>Methanobacteriota</taxon>
        <taxon>Stenosarchaea group</taxon>
        <taxon>Halobacteria</taxon>
        <taxon>Halobacteriales</taxon>
        <taxon>Natrialbaceae</taxon>
        <taxon>Natronoglomus</taxon>
    </lineage>
</organism>
<evidence type="ECO:0000313" key="3">
    <source>
        <dbReference type="Proteomes" id="UP001320972"/>
    </source>
</evidence>
<dbReference type="EMBL" id="JAOPKB010000007">
    <property type="protein sequence ID" value="MCU4973639.1"/>
    <property type="molecule type" value="Genomic_DNA"/>
</dbReference>
<dbReference type="Proteomes" id="UP001320972">
    <property type="component" value="Unassembled WGS sequence"/>
</dbReference>
<evidence type="ECO:0000313" key="4">
    <source>
        <dbReference type="Proteomes" id="UP001321018"/>
    </source>
</evidence>
<evidence type="ECO:0000313" key="2">
    <source>
        <dbReference type="EMBL" id="MCU4973639.1"/>
    </source>
</evidence>